<sequence length="590" mass="66123">MDTPTTESAPQPNGHPTPGQSSPPNGLAYTVREQPLGSTKHIRIVGIGAGASGLNLVRTLRLNLTDYELVIYEKNADVGGTWLENRYPGCRCDVPSHSYQFSWRQKKDWSNFFAPAEEIGSYLCQACDDEDMRDSIKTSHQVVKAQWNEKDGQWDLVVRNLGTGEEFGDHATFLVDGTGILNNWKWPDVEGVDTYQGTLIHTARWPKEFDHTGKTIAVIGNGSSGIQVLPELQPGAEKLYHVFRTPTWVIPPRIQAWKVMGQAGEILSKIQLDAQENFSQETIEKFQSDPEFYREFVKKIEVEVNNTFPIVLTQSPVQAFARAKVTEYMTLMLGGNPELCKALIPDFPLGCRRMTPGHGYLQALTRPNVEVKRSEIKRFVPEGIELESGEVLKVDAIICATGFDTSFCPRFPIIGRDGNLQERWQKETPKAYMSCAVAGLPNYFMFLGPNAPIGHGSVFTLSEHIAKYITSVIRKCQAEGIKAIAPSAAAVDDYFEHVTAFMPRTAWAAAGGRSWFKNGRADGPVTALHPGSRIHFFHMLERFRGEDWEYVYDDDARQNRFAYLGNGFSTKELDPQADSTWYLDEPTVVR</sequence>
<organism evidence="3 4">
    <name type="scientific">Thermothielavioides terrestris</name>
    <dbReference type="NCBI Taxonomy" id="2587410"/>
    <lineage>
        <taxon>Eukaryota</taxon>
        <taxon>Fungi</taxon>
        <taxon>Dikarya</taxon>
        <taxon>Ascomycota</taxon>
        <taxon>Pezizomycotina</taxon>
        <taxon>Sordariomycetes</taxon>
        <taxon>Sordariomycetidae</taxon>
        <taxon>Sordariales</taxon>
        <taxon>Chaetomiaceae</taxon>
        <taxon>Thermothielavioides</taxon>
    </lineage>
</organism>
<comment type="similarity">
    <text evidence="1">Belongs to the FAD-binding monooxygenase family.</text>
</comment>
<feature type="region of interest" description="Disordered" evidence="2">
    <location>
        <begin position="1"/>
        <end position="27"/>
    </location>
</feature>
<dbReference type="Gene3D" id="3.50.50.60">
    <property type="entry name" value="FAD/NAD(P)-binding domain"/>
    <property type="match status" value="2"/>
</dbReference>
<dbReference type="PANTHER" id="PTHR42877">
    <property type="entry name" value="L-ORNITHINE N(5)-MONOOXYGENASE-RELATED"/>
    <property type="match status" value="1"/>
</dbReference>
<gene>
    <name evidence="3" type="ORF">TT172_LOCUS1175</name>
</gene>
<dbReference type="InterPro" id="IPR036188">
    <property type="entry name" value="FAD/NAD-bd_sf"/>
</dbReference>
<dbReference type="AlphaFoldDB" id="A0A446B8C6"/>
<dbReference type="EMBL" id="OUUZ01000001">
    <property type="protein sequence ID" value="SPQ18756.1"/>
    <property type="molecule type" value="Genomic_DNA"/>
</dbReference>
<evidence type="ECO:0000256" key="1">
    <source>
        <dbReference type="ARBA" id="ARBA00010139"/>
    </source>
</evidence>
<dbReference type="Proteomes" id="UP000289323">
    <property type="component" value="Unassembled WGS sequence"/>
</dbReference>
<dbReference type="Pfam" id="PF13450">
    <property type="entry name" value="NAD_binding_8"/>
    <property type="match status" value="1"/>
</dbReference>
<dbReference type="SUPFAM" id="SSF51905">
    <property type="entry name" value="FAD/NAD(P)-binding domain"/>
    <property type="match status" value="2"/>
</dbReference>
<dbReference type="InterPro" id="IPR051209">
    <property type="entry name" value="FAD-bind_Monooxygenase_sf"/>
</dbReference>
<reference evidence="3 4" key="1">
    <citation type="submission" date="2018-04" db="EMBL/GenBank/DDBJ databases">
        <authorList>
            <person name="Huttner S."/>
            <person name="Dainat J."/>
        </authorList>
    </citation>
    <scope>NUCLEOTIDE SEQUENCE [LARGE SCALE GENOMIC DNA]</scope>
</reference>
<protein>
    <submittedName>
        <fullName evidence="3">72622858-20d8-4f50-bcb1-8bae040daf5a</fullName>
    </submittedName>
</protein>
<dbReference type="PANTHER" id="PTHR42877:SF12">
    <property type="entry name" value="MONOOXYGENASE"/>
    <property type="match status" value="1"/>
</dbReference>
<evidence type="ECO:0000313" key="3">
    <source>
        <dbReference type="EMBL" id="SPQ18756.1"/>
    </source>
</evidence>
<feature type="compositionally biased region" description="Polar residues" evidence="2">
    <location>
        <begin position="1"/>
        <end position="11"/>
    </location>
</feature>
<evidence type="ECO:0000256" key="2">
    <source>
        <dbReference type="SAM" id="MobiDB-lite"/>
    </source>
</evidence>
<name>A0A446B8C6_9PEZI</name>
<proteinExistence type="inferred from homology"/>
<accession>A0A446B8C6</accession>
<evidence type="ECO:0000313" key="4">
    <source>
        <dbReference type="Proteomes" id="UP000289323"/>
    </source>
</evidence>